<name>A0ABW2W0R9_9ACTN</name>
<gene>
    <name evidence="2" type="ORF">ACFQZP_51390</name>
</gene>
<dbReference type="Proteomes" id="UP001596957">
    <property type="component" value="Unassembled WGS sequence"/>
</dbReference>
<dbReference type="RefSeq" id="WP_381262165.1">
    <property type="nucleotide sequence ID" value="NZ_JBHTBI010000060.1"/>
</dbReference>
<feature type="compositionally biased region" description="Polar residues" evidence="1">
    <location>
        <begin position="1"/>
        <end position="13"/>
    </location>
</feature>
<feature type="region of interest" description="Disordered" evidence="1">
    <location>
        <begin position="44"/>
        <end position="64"/>
    </location>
</feature>
<sequence length="64" mass="7115">MQLTALALTSHTSGDADGTGMDVLDRLTASHTLTSWHHNWKTDEAVWHPPQQHATARPGEHRPH</sequence>
<comment type="caution">
    <text evidence="2">The sequence shown here is derived from an EMBL/GenBank/DDBJ whole genome shotgun (WGS) entry which is preliminary data.</text>
</comment>
<organism evidence="2 3">
    <name type="scientific">Streptomyces lutosisoli</name>
    <dbReference type="NCBI Taxonomy" id="2665721"/>
    <lineage>
        <taxon>Bacteria</taxon>
        <taxon>Bacillati</taxon>
        <taxon>Actinomycetota</taxon>
        <taxon>Actinomycetes</taxon>
        <taxon>Kitasatosporales</taxon>
        <taxon>Streptomycetaceae</taxon>
        <taxon>Streptomyces</taxon>
    </lineage>
</organism>
<evidence type="ECO:0000313" key="3">
    <source>
        <dbReference type="Proteomes" id="UP001596957"/>
    </source>
</evidence>
<dbReference type="EMBL" id="JBHTEC010000012">
    <property type="protein sequence ID" value="MFD0289839.1"/>
    <property type="molecule type" value="Genomic_DNA"/>
</dbReference>
<proteinExistence type="predicted"/>
<feature type="region of interest" description="Disordered" evidence="1">
    <location>
        <begin position="1"/>
        <end position="20"/>
    </location>
</feature>
<evidence type="ECO:0000313" key="2">
    <source>
        <dbReference type="EMBL" id="MFD0289839.1"/>
    </source>
</evidence>
<reference evidence="3" key="1">
    <citation type="journal article" date="2019" name="Int. J. Syst. Evol. Microbiol.">
        <title>The Global Catalogue of Microorganisms (GCM) 10K type strain sequencing project: providing services to taxonomists for standard genome sequencing and annotation.</title>
        <authorList>
            <consortium name="The Broad Institute Genomics Platform"/>
            <consortium name="The Broad Institute Genome Sequencing Center for Infectious Disease"/>
            <person name="Wu L."/>
            <person name="Ma J."/>
        </authorList>
    </citation>
    <scope>NUCLEOTIDE SEQUENCE [LARGE SCALE GENOMIC DNA]</scope>
    <source>
        <strain evidence="3">CGMCC 4.7198</strain>
    </source>
</reference>
<evidence type="ECO:0000256" key="1">
    <source>
        <dbReference type="SAM" id="MobiDB-lite"/>
    </source>
</evidence>
<protein>
    <submittedName>
        <fullName evidence="2">Uncharacterized protein</fullName>
    </submittedName>
</protein>
<accession>A0ABW2W0R9</accession>
<keyword evidence="3" id="KW-1185">Reference proteome</keyword>